<protein>
    <submittedName>
        <fullName evidence="1">Uncharacterized protein</fullName>
    </submittedName>
</protein>
<sequence>MIRFSSPECSKGQSKNSIAEIFFYSLHKATLEQISLM</sequence>
<dbReference type="AlphaFoldDB" id="A0A2P2PV91"/>
<accession>A0A2P2PV91</accession>
<name>A0A2P2PV91_RHIMU</name>
<organism evidence="1">
    <name type="scientific">Rhizophora mucronata</name>
    <name type="common">Asiatic mangrove</name>
    <dbReference type="NCBI Taxonomy" id="61149"/>
    <lineage>
        <taxon>Eukaryota</taxon>
        <taxon>Viridiplantae</taxon>
        <taxon>Streptophyta</taxon>
        <taxon>Embryophyta</taxon>
        <taxon>Tracheophyta</taxon>
        <taxon>Spermatophyta</taxon>
        <taxon>Magnoliopsida</taxon>
        <taxon>eudicotyledons</taxon>
        <taxon>Gunneridae</taxon>
        <taxon>Pentapetalae</taxon>
        <taxon>rosids</taxon>
        <taxon>fabids</taxon>
        <taxon>Malpighiales</taxon>
        <taxon>Rhizophoraceae</taxon>
        <taxon>Rhizophora</taxon>
    </lineage>
</organism>
<evidence type="ECO:0000313" key="1">
    <source>
        <dbReference type="EMBL" id="MBX58651.1"/>
    </source>
</evidence>
<reference evidence="1" key="1">
    <citation type="submission" date="2018-02" db="EMBL/GenBank/DDBJ databases">
        <title>Rhizophora mucronata_Transcriptome.</title>
        <authorList>
            <person name="Meera S.P."/>
            <person name="Sreeshan A."/>
            <person name="Augustine A."/>
        </authorList>
    </citation>
    <scope>NUCLEOTIDE SEQUENCE</scope>
    <source>
        <tissue evidence="1">Leaf</tissue>
    </source>
</reference>
<dbReference type="EMBL" id="GGEC01078167">
    <property type="protein sequence ID" value="MBX58651.1"/>
    <property type="molecule type" value="Transcribed_RNA"/>
</dbReference>
<proteinExistence type="predicted"/>